<proteinExistence type="inferred from homology"/>
<keyword evidence="5" id="KW-0762">Sugar transport</keyword>
<comment type="subcellular location">
    <subcellularLocation>
        <location evidence="1">Cell outer membrane</location>
        <topology evidence="1">Multi-pass membrane protein</topology>
    </subcellularLocation>
</comment>
<dbReference type="PANTHER" id="PTHR33619:SF3">
    <property type="entry name" value="POLYSACCHARIDE EXPORT PROTEIN GFCE-RELATED"/>
    <property type="match status" value="1"/>
</dbReference>
<dbReference type="GO" id="GO:0009279">
    <property type="term" value="C:cell outer membrane"/>
    <property type="evidence" value="ECO:0007669"/>
    <property type="project" value="UniProtKB-SubCell"/>
</dbReference>
<dbReference type="Gene3D" id="3.10.560.10">
    <property type="entry name" value="Outer membrane lipoprotein wza domain like"/>
    <property type="match status" value="1"/>
</dbReference>
<evidence type="ECO:0000256" key="13">
    <source>
        <dbReference type="ARBA" id="ARBA00023237"/>
    </source>
</evidence>
<keyword evidence="12" id="KW-0564">Palmitate</keyword>
<evidence type="ECO:0000313" key="17">
    <source>
        <dbReference type="EMBL" id="ELR68500.1"/>
    </source>
</evidence>
<dbReference type="EMBL" id="AMZN01000111">
    <property type="protein sequence ID" value="ELR68500.1"/>
    <property type="molecule type" value="Genomic_DNA"/>
</dbReference>
<dbReference type="InterPro" id="IPR003715">
    <property type="entry name" value="Poly_export_N"/>
</dbReference>
<gene>
    <name evidence="17" type="ORF">C900_00334</name>
</gene>
<dbReference type="GO" id="GO:0006811">
    <property type="term" value="P:monoatomic ion transport"/>
    <property type="evidence" value="ECO:0007669"/>
    <property type="project" value="UniProtKB-KW"/>
</dbReference>
<dbReference type="InterPro" id="IPR049712">
    <property type="entry name" value="Poly_export"/>
</dbReference>
<accession>L8JI49</accession>
<sequence>MIYLQDESFSGQRAKLVQNQKKPYRIQPNDIISVKVKSASNTELSDIFNVSPYMGPVFIAPGNLYLEGYSVNDEGQITLPVIGTVTVKGLTLEEVQQMIQGNAQQYLNNATVIVKLLSFKITVLGEVKNPGYHYVFNNQVTILEALGLAGDLTQFGNRKNIKLIRQHPEGNQVVLVDLTDPKILQSEYFYLMPNDVLYVEPLKATVKRTNLDLLSLLFSAATTTILILSYIE</sequence>
<keyword evidence="8" id="KW-0625">Polysaccharide transport</keyword>
<dbReference type="GO" id="GO:0015159">
    <property type="term" value="F:polysaccharide transmembrane transporter activity"/>
    <property type="evidence" value="ECO:0007669"/>
    <property type="project" value="InterPro"/>
</dbReference>
<dbReference type="eggNOG" id="COG1596">
    <property type="taxonomic scope" value="Bacteria"/>
</dbReference>
<name>L8JI49_9BACT</name>
<keyword evidence="3" id="KW-0813">Transport</keyword>
<evidence type="ECO:0000256" key="11">
    <source>
        <dbReference type="ARBA" id="ARBA00023136"/>
    </source>
</evidence>
<comment type="caution">
    <text evidence="17">The sequence shown here is derived from an EMBL/GenBank/DDBJ whole genome shotgun (WGS) entry which is preliminary data.</text>
</comment>
<comment type="similarity">
    <text evidence="2">Belongs to the BexD/CtrA/VexA family.</text>
</comment>
<organism evidence="17 18">
    <name type="scientific">Fulvivirga imtechensis AK7</name>
    <dbReference type="NCBI Taxonomy" id="1237149"/>
    <lineage>
        <taxon>Bacteria</taxon>
        <taxon>Pseudomonadati</taxon>
        <taxon>Bacteroidota</taxon>
        <taxon>Cytophagia</taxon>
        <taxon>Cytophagales</taxon>
        <taxon>Fulvivirgaceae</taxon>
        <taxon>Fulvivirga</taxon>
    </lineage>
</organism>
<feature type="domain" description="SLBB" evidence="16">
    <location>
        <begin position="120"/>
        <end position="199"/>
    </location>
</feature>
<dbReference type="Proteomes" id="UP000011135">
    <property type="component" value="Unassembled WGS sequence"/>
</dbReference>
<evidence type="ECO:0000256" key="1">
    <source>
        <dbReference type="ARBA" id="ARBA00004571"/>
    </source>
</evidence>
<evidence type="ECO:0000256" key="12">
    <source>
        <dbReference type="ARBA" id="ARBA00023139"/>
    </source>
</evidence>
<keyword evidence="6" id="KW-0812">Transmembrane</keyword>
<dbReference type="Pfam" id="PF02563">
    <property type="entry name" value="Poly_export"/>
    <property type="match status" value="1"/>
</dbReference>
<evidence type="ECO:0000256" key="14">
    <source>
        <dbReference type="ARBA" id="ARBA00023288"/>
    </source>
</evidence>
<evidence type="ECO:0000256" key="10">
    <source>
        <dbReference type="ARBA" id="ARBA00023114"/>
    </source>
</evidence>
<dbReference type="InterPro" id="IPR054765">
    <property type="entry name" value="SLBB_dom"/>
</dbReference>
<dbReference type="PANTHER" id="PTHR33619">
    <property type="entry name" value="POLYSACCHARIDE EXPORT PROTEIN GFCE-RELATED"/>
    <property type="match status" value="1"/>
</dbReference>
<evidence type="ECO:0000256" key="7">
    <source>
        <dbReference type="ARBA" id="ARBA00022729"/>
    </source>
</evidence>
<evidence type="ECO:0000256" key="2">
    <source>
        <dbReference type="ARBA" id="ARBA00009450"/>
    </source>
</evidence>
<keyword evidence="18" id="KW-1185">Reference proteome</keyword>
<evidence type="ECO:0000256" key="9">
    <source>
        <dbReference type="ARBA" id="ARBA00023065"/>
    </source>
</evidence>
<keyword evidence="14" id="KW-0449">Lipoprotein</keyword>
<dbReference type="GO" id="GO:0015288">
    <property type="term" value="F:porin activity"/>
    <property type="evidence" value="ECO:0007669"/>
    <property type="project" value="UniProtKB-KW"/>
</dbReference>
<evidence type="ECO:0000256" key="8">
    <source>
        <dbReference type="ARBA" id="ARBA00023047"/>
    </source>
</evidence>
<evidence type="ECO:0000256" key="5">
    <source>
        <dbReference type="ARBA" id="ARBA00022597"/>
    </source>
</evidence>
<keyword evidence="10" id="KW-0626">Porin</keyword>
<evidence type="ECO:0000256" key="3">
    <source>
        <dbReference type="ARBA" id="ARBA00022448"/>
    </source>
</evidence>
<protein>
    <submittedName>
        <fullName evidence="17">Polysaccharide export outer membrane protein</fullName>
    </submittedName>
</protein>
<feature type="domain" description="Polysaccharide export protein N-terminal" evidence="15">
    <location>
        <begin position="19"/>
        <end position="116"/>
    </location>
</feature>
<keyword evidence="9" id="KW-0406">Ion transport</keyword>
<keyword evidence="11" id="KW-0472">Membrane</keyword>
<dbReference type="GO" id="GO:0046930">
    <property type="term" value="C:pore complex"/>
    <property type="evidence" value="ECO:0007669"/>
    <property type="project" value="UniProtKB-KW"/>
</dbReference>
<keyword evidence="7" id="KW-0732">Signal</keyword>
<evidence type="ECO:0000256" key="6">
    <source>
        <dbReference type="ARBA" id="ARBA00022692"/>
    </source>
</evidence>
<evidence type="ECO:0000313" key="18">
    <source>
        <dbReference type="Proteomes" id="UP000011135"/>
    </source>
</evidence>
<dbReference type="AlphaFoldDB" id="L8JI49"/>
<keyword evidence="4" id="KW-1134">Transmembrane beta strand</keyword>
<evidence type="ECO:0000259" key="16">
    <source>
        <dbReference type="Pfam" id="PF22461"/>
    </source>
</evidence>
<keyword evidence="13" id="KW-0998">Cell outer membrane</keyword>
<dbReference type="STRING" id="1237149.C900_00334"/>
<evidence type="ECO:0000256" key="4">
    <source>
        <dbReference type="ARBA" id="ARBA00022452"/>
    </source>
</evidence>
<dbReference type="Pfam" id="PF22461">
    <property type="entry name" value="SLBB_2"/>
    <property type="match status" value="1"/>
</dbReference>
<evidence type="ECO:0000259" key="15">
    <source>
        <dbReference type="Pfam" id="PF02563"/>
    </source>
</evidence>
<reference evidence="17 18" key="1">
    <citation type="submission" date="2012-12" db="EMBL/GenBank/DDBJ databases">
        <title>Genome assembly of Fulvivirga imtechensis AK7.</title>
        <authorList>
            <person name="Nupur N."/>
            <person name="Khatri I."/>
            <person name="Kumar R."/>
            <person name="Subramanian S."/>
            <person name="Pinnaka A."/>
        </authorList>
    </citation>
    <scope>NUCLEOTIDE SEQUENCE [LARGE SCALE GENOMIC DNA]</scope>
    <source>
        <strain evidence="17 18">AK7</strain>
    </source>
</reference>